<protein>
    <submittedName>
        <fullName evidence="7">1-acyl-sn-glycerol-3-phosphate acyltransferase</fullName>
    </submittedName>
</protein>
<keyword evidence="4" id="KW-0443">Lipid metabolism</keyword>
<keyword evidence="2" id="KW-0444">Lipid biosynthesis</keyword>
<name>A0A6I4I0S1_9SPHI</name>
<keyword evidence="8" id="KW-1185">Reference proteome</keyword>
<dbReference type="Proteomes" id="UP000429232">
    <property type="component" value="Chromosome"/>
</dbReference>
<dbReference type="PANTHER" id="PTHR10434:SF64">
    <property type="entry name" value="1-ACYL-SN-GLYCEROL-3-PHOSPHATE ACYLTRANSFERASE-RELATED"/>
    <property type="match status" value="1"/>
</dbReference>
<dbReference type="RefSeq" id="WP_157525943.1">
    <property type="nucleotide sequence ID" value="NZ_CP066775.1"/>
</dbReference>
<evidence type="ECO:0000256" key="4">
    <source>
        <dbReference type="ARBA" id="ARBA00023098"/>
    </source>
</evidence>
<evidence type="ECO:0000256" key="1">
    <source>
        <dbReference type="ARBA" id="ARBA00005189"/>
    </source>
</evidence>
<dbReference type="GO" id="GO:0006654">
    <property type="term" value="P:phosphatidic acid biosynthetic process"/>
    <property type="evidence" value="ECO:0007669"/>
    <property type="project" value="TreeGrafter"/>
</dbReference>
<evidence type="ECO:0000313" key="7">
    <source>
        <dbReference type="EMBL" id="QQL48359.1"/>
    </source>
</evidence>
<dbReference type="InterPro" id="IPR002123">
    <property type="entry name" value="Plipid/glycerol_acylTrfase"/>
</dbReference>
<evidence type="ECO:0000256" key="3">
    <source>
        <dbReference type="ARBA" id="ARBA00022679"/>
    </source>
</evidence>
<dbReference type="Pfam" id="PF01553">
    <property type="entry name" value="Acyltransferase"/>
    <property type="match status" value="1"/>
</dbReference>
<evidence type="ECO:0000313" key="8">
    <source>
        <dbReference type="Proteomes" id="UP000429232"/>
    </source>
</evidence>
<sequence length="243" mass="27948">MKTTLRKVHTYWYIGMVALFFCLLYPFLYFFSRKPSRYKYMNVVRKVTAFLSSSASGIFYKVRYEKPIDWSGTYIICPNHTSSLDASCLSLLMKNNYCFMGKEELLDNFVLTLYFKTIDITVNRDSKMSSFRAFKKAGERIAEGMSLIIFPEGKIPDDYPPSVHEFKNGPFRLAIDYQIPIIPITSVNTWQIMWDTGLEKGSRPGICDIFVHEPVDTKGLTADDADALKEKVYGIMSQKFAAQ</sequence>
<dbReference type="AlphaFoldDB" id="A0A6I4I0S1"/>
<feature type="domain" description="Phospholipid/glycerol acyltransferase" evidence="6">
    <location>
        <begin position="74"/>
        <end position="189"/>
    </location>
</feature>
<comment type="pathway">
    <text evidence="1">Lipid metabolism.</text>
</comment>
<evidence type="ECO:0000256" key="5">
    <source>
        <dbReference type="ARBA" id="ARBA00023315"/>
    </source>
</evidence>
<dbReference type="EMBL" id="CP066775">
    <property type="protein sequence ID" value="QQL48359.1"/>
    <property type="molecule type" value="Genomic_DNA"/>
</dbReference>
<dbReference type="CDD" id="cd07989">
    <property type="entry name" value="LPLAT_AGPAT-like"/>
    <property type="match status" value="1"/>
</dbReference>
<accession>A0A6I4I0S1</accession>
<dbReference type="SMART" id="SM00563">
    <property type="entry name" value="PlsC"/>
    <property type="match status" value="1"/>
</dbReference>
<keyword evidence="3 7" id="KW-0808">Transferase</keyword>
<evidence type="ECO:0000259" key="6">
    <source>
        <dbReference type="SMART" id="SM00563"/>
    </source>
</evidence>
<dbReference type="SUPFAM" id="SSF69593">
    <property type="entry name" value="Glycerol-3-phosphate (1)-acyltransferase"/>
    <property type="match status" value="1"/>
</dbReference>
<gene>
    <name evidence="7" type="ORF">GO620_009145</name>
</gene>
<dbReference type="GO" id="GO:0003841">
    <property type="term" value="F:1-acylglycerol-3-phosphate O-acyltransferase activity"/>
    <property type="evidence" value="ECO:0007669"/>
    <property type="project" value="TreeGrafter"/>
</dbReference>
<proteinExistence type="predicted"/>
<organism evidence="7 8">
    <name type="scientific">Mucilaginibacter ginkgonis</name>
    <dbReference type="NCBI Taxonomy" id="2682091"/>
    <lineage>
        <taxon>Bacteria</taxon>
        <taxon>Pseudomonadati</taxon>
        <taxon>Bacteroidota</taxon>
        <taxon>Sphingobacteriia</taxon>
        <taxon>Sphingobacteriales</taxon>
        <taxon>Sphingobacteriaceae</taxon>
        <taxon>Mucilaginibacter</taxon>
    </lineage>
</organism>
<keyword evidence="5 7" id="KW-0012">Acyltransferase</keyword>
<evidence type="ECO:0000256" key="2">
    <source>
        <dbReference type="ARBA" id="ARBA00022516"/>
    </source>
</evidence>
<dbReference type="PANTHER" id="PTHR10434">
    <property type="entry name" value="1-ACYL-SN-GLYCEROL-3-PHOSPHATE ACYLTRANSFERASE"/>
    <property type="match status" value="1"/>
</dbReference>
<reference evidence="7 8" key="1">
    <citation type="submission" date="2020-12" db="EMBL/GenBank/DDBJ databases">
        <title>HMF7856_wgs.fasta genome submission.</title>
        <authorList>
            <person name="Kang H."/>
            <person name="Kim H."/>
            <person name="Joh K."/>
        </authorList>
    </citation>
    <scope>NUCLEOTIDE SEQUENCE [LARGE SCALE GENOMIC DNA]</scope>
    <source>
        <strain evidence="7 8">HMF7856</strain>
    </source>
</reference>
<dbReference type="KEGG" id="mgik:GO620_009145"/>